<dbReference type="InterPro" id="IPR013103">
    <property type="entry name" value="RVT_2"/>
</dbReference>
<feature type="compositionally biased region" description="Low complexity" evidence="1">
    <location>
        <begin position="11"/>
        <end position="26"/>
    </location>
</feature>
<evidence type="ECO:0000313" key="4">
    <source>
        <dbReference type="Proteomes" id="UP001152523"/>
    </source>
</evidence>
<proteinExistence type="predicted"/>
<organism evidence="3 4">
    <name type="scientific">Cuscuta epithymum</name>
    <dbReference type="NCBI Taxonomy" id="186058"/>
    <lineage>
        <taxon>Eukaryota</taxon>
        <taxon>Viridiplantae</taxon>
        <taxon>Streptophyta</taxon>
        <taxon>Embryophyta</taxon>
        <taxon>Tracheophyta</taxon>
        <taxon>Spermatophyta</taxon>
        <taxon>Magnoliopsida</taxon>
        <taxon>eudicotyledons</taxon>
        <taxon>Gunneridae</taxon>
        <taxon>Pentapetalae</taxon>
        <taxon>asterids</taxon>
        <taxon>lamiids</taxon>
        <taxon>Solanales</taxon>
        <taxon>Convolvulaceae</taxon>
        <taxon>Cuscuteae</taxon>
        <taxon>Cuscuta</taxon>
        <taxon>Cuscuta subgen. Cuscuta</taxon>
    </lineage>
</organism>
<dbReference type="Pfam" id="PF07727">
    <property type="entry name" value="RVT_2"/>
    <property type="match status" value="1"/>
</dbReference>
<evidence type="ECO:0000259" key="2">
    <source>
        <dbReference type="Pfam" id="PF07727"/>
    </source>
</evidence>
<dbReference type="PANTHER" id="PTHR11439">
    <property type="entry name" value="GAG-POL-RELATED RETROTRANSPOSON"/>
    <property type="match status" value="1"/>
</dbReference>
<dbReference type="AlphaFoldDB" id="A0AAV0ENN5"/>
<evidence type="ECO:0000256" key="1">
    <source>
        <dbReference type="SAM" id="MobiDB-lite"/>
    </source>
</evidence>
<dbReference type="PANTHER" id="PTHR11439:SF500">
    <property type="entry name" value="RNA-DIRECTED DNA POLYMERASE"/>
    <property type="match status" value="1"/>
</dbReference>
<dbReference type="SUPFAM" id="SSF56672">
    <property type="entry name" value="DNA/RNA polymerases"/>
    <property type="match status" value="1"/>
</dbReference>
<dbReference type="EMBL" id="CAMAPF010000932">
    <property type="protein sequence ID" value="CAH9123810.1"/>
    <property type="molecule type" value="Genomic_DNA"/>
</dbReference>
<comment type="caution">
    <text evidence="3">The sequence shown here is derived from an EMBL/GenBank/DDBJ whole genome shotgun (WGS) entry which is preliminary data.</text>
</comment>
<feature type="region of interest" description="Disordered" evidence="1">
    <location>
        <begin position="1"/>
        <end position="36"/>
    </location>
</feature>
<accession>A0AAV0ENN5</accession>
<dbReference type="CDD" id="cd09272">
    <property type="entry name" value="RNase_HI_RT_Ty1"/>
    <property type="match status" value="1"/>
</dbReference>
<protein>
    <recommendedName>
        <fullName evidence="2">Reverse transcriptase Ty1/copia-type domain-containing protein</fullName>
    </recommendedName>
</protein>
<reference evidence="3" key="1">
    <citation type="submission" date="2022-07" db="EMBL/GenBank/DDBJ databases">
        <authorList>
            <person name="Macas J."/>
            <person name="Novak P."/>
            <person name="Neumann P."/>
        </authorList>
    </citation>
    <scope>NUCLEOTIDE SEQUENCE</scope>
</reference>
<feature type="compositionally biased region" description="Polar residues" evidence="1">
    <location>
        <begin position="1"/>
        <end position="10"/>
    </location>
</feature>
<dbReference type="Proteomes" id="UP001152523">
    <property type="component" value="Unassembled WGS sequence"/>
</dbReference>
<sequence>MHASHMQRNNTSMQSPPSSHTTSPSSQNIIPVESPPRRIITRSMNNIHRPIHKLNLNSTVSSVSPEPCTVKEALSDPNWRHAMSEEFNALIKNGTWTLVSRTGQENIVGCKWVFRTKRLSNGTIDRYKARLVAKGFHQRPGVDYTETFSPVIKPTTIRLVLSLAVSRGWPLRQIDVNNAFLQGHLYDDVYMLQPPGFVDPTKPTHICRLHKVLYGLKQAPRAWYQELKNFLLQLGFINSKADTSLFVYHHANHIIYILVYVDDIVITGSSTAFVEDLIVNLGRRFSLKDLGALSFFLGIEVISHPHGILLSQRRYILDLLSRTKMTSCNGVTTPLASTSKLSINSGKPLADPEEYRSVVGSLQYLALTRPDLSYAINKLSQFLHRPTTDHWEAVKRVLRYLRHTTDHGLLLRRSSALSLHAYSDADWAGNPDDYTSTGAFVIFLGPNAISWSSRKQRTVAWSSTEAEYRSVATTAAELRWILSLLTELHVVIPTQPAIYCDNVGATHLCANPVFHSRMKHLALDYHFIREHVQNGIFRVSHVRSEDQLADSLTKPLPRRRFHDLHLKIGVLPRPSNLRGHIGDKS</sequence>
<evidence type="ECO:0000313" key="3">
    <source>
        <dbReference type="EMBL" id="CAH9123810.1"/>
    </source>
</evidence>
<gene>
    <name evidence="3" type="ORF">CEPIT_LOCUS25512</name>
</gene>
<dbReference type="InterPro" id="IPR043502">
    <property type="entry name" value="DNA/RNA_pol_sf"/>
</dbReference>
<name>A0AAV0ENN5_9ASTE</name>
<feature type="domain" description="Reverse transcriptase Ty1/copia-type" evidence="2">
    <location>
        <begin position="93"/>
        <end position="335"/>
    </location>
</feature>
<keyword evidence="4" id="KW-1185">Reference proteome</keyword>